<dbReference type="AlphaFoldDB" id="X6M9M3"/>
<evidence type="ECO:0000313" key="2">
    <source>
        <dbReference type="Proteomes" id="UP000023152"/>
    </source>
</evidence>
<gene>
    <name evidence="1" type="ORF">RFI_27660</name>
</gene>
<evidence type="ECO:0000313" key="1">
    <source>
        <dbReference type="EMBL" id="ETO09715.1"/>
    </source>
</evidence>
<keyword evidence="2" id="KW-1185">Reference proteome</keyword>
<dbReference type="EMBL" id="ASPP01023938">
    <property type="protein sequence ID" value="ETO09715.1"/>
    <property type="molecule type" value="Genomic_DNA"/>
</dbReference>
<proteinExistence type="predicted"/>
<name>X6M9M3_RETFI</name>
<dbReference type="Proteomes" id="UP000023152">
    <property type="component" value="Unassembled WGS sequence"/>
</dbReference>
<organism evidence="1 2">
    <name type="scientific">Reticulomyxa filosa</name>
    <dbReference type="NCBI Taxonomy" id="46433"/>
    <lineage>
        <taxon>Eukaryota</taxon>
        <taxon>Sar</taxon>
        <taxon>Rhizaria</taxon>
        <taxon>Retaria</taxon>
        <taxon>Foraminifera</taxon>
        <taxon>Monothalamids</taxon>
        <taxon>Reticulomyxidae</taxon>
        <taxon>Reticulomyxa</taxon>
    </lineage>
</organism>
<sequence length="438" mass="49819">MSTKESEKSKEVAHFVHRLYGNCRLQLSSYGRYLLVGNSILLLDSEISSLKGISWSNQPLSLADVSTISPTGQYMMQGRIKNSGEHTILELLFLETAFNGNSMKTKELYSYDVPYDSDLLQYTFVEEHEMVLLFRVPAEMQVFKWNAQTNSKTLTKICAKSTLLTPFENVVTTLIPSNFNQSPNIYFFVQISAMHTESKDPTFEVLKLATNKAELETVYSTVLKKCGRNKMTASYVAFSCDAKFLAIKALTQTEYFVVDLEAKKTVISSAITNDLSLSLEDSDFHNFHFSEMTWKLLPSSNEENNSSVTLRQHSLVVLRKDLKNYDSIDVVVNDCNWELSRKQDIFRDPNNVFDLFIPQVLIEIICQYAGMSGFQLITKKMGFNVNNAGFHLAYGTYIDKKTNLFVSNIIVIGYEEGILYELIQILKVDIVLCNTKKL</sequence>
<accession>X6M9M3</accession>
<protein>
    <submittedName>
        <fullName evidence="1">Uncharacterized protein</fullName>
    </submittedName>
</protein>
<reference evidence="1 2" key="1">
    <citation type="journal article" date="2013" name="Curr. Biol.">
        <title>The Genome of the Foraminiferan Reticulomyxa filosa.</title>
        <authorList>
            <person name="Glockner G."/>
            <person name="Hulsmann N."/>
            <person name="Schleicher M."/>
            <person name="Noegel A.A."/>
            <person name="Eichinger L."/>
            <person name="Gallinger C."/>
            <person name="Pawlowski J."/>
            <person name="Sierra R."/>
            <person name="Euteneuer U."/>
            <person name="Pillet L."/>
            <person name="Moustafa A."/>
            <person name="Platzer M."/>
            <person name="Groth M."/>
            <person name="Szafranski K."/>
            <person name="Schliwa M."/>
        </authorList>
    </citation>
    <scope>NUCLEOTIDE SEQUENCE [LARGE SCALE GENOMIC DNA]</scope>
</reference>
<comment type="caution">
    <text evidence="1">The sequence shown here is derived from an EMBL/GenBank/DDBJ whole genome shotgun (WGS) entry which is preliminary data.</text>
</comment>